<evidence type="ECO:0000313" key="3">
    <source>
        <dbReference type="Proteomes" id="UP001175001"/>
    </source>
</evidence>
<keyword evidence="3" id="KW-1185">Reference proteome</keyword>
<gene>
    <name evidence="2" type="ORF">DIS24_g9924</name>
</gene>
<dbReference type="PANTHER" id="PTHR24148">
    <property type="entry name" value="ANKYRIN REPEAT DOMAIN-CONTAINING PROTEIN 39 HOMOLOG-RELATED"/>
    <property type="match status" value="1"/>
</dbReference>
<evidence type="ECO:0000313" key="2">
    <source>
        <dbReference type="EMBL" id="KAK0638338.1"/>
    </source>
</evidence>
<dbReference type="Pfam" id="PF06985">
    <property type="entry name" value="HET"/>
    <property type="match status" value="1"/>
</dbReference>
<dbReference type="InterPro" id="IPR010730">
    <property type="entry name" value="HET"/>
</dbReference>
<dbReference type="AlphaFoldDB" id="A0AA39XQG5"/>
<reference evidence="2" key="1">
    <citation type="submission" date="2023-06" db="EMBL/GenBank/DDBJ databases">
        <title>Multi-omics analyses reveal the molecular pathogenesis toolkit of Lasiodiplodia hormozganensis, a cross-kingdom pathogen.</title>
        <authorList>
            <person name="Felix C."/>
            <person name="Meneses R."/>
            <person name="Goncalves M.F.M."/>
            <person name="Tilleman L."/>
            <person name="Duarte A.S."/>
            <person name="Jorrin-Novo J.V."/>
            <person name="Van De Peer Y."/>
            <person name="Deforce D."/>
            <person name="Van Nieuwerburgh F."/>
            <person name="Esteves A.C."/>
            <person name="Alves A."/>
        </authorList>
    </citation>
    <scope>NUCLEOTIDE SEQUENCE</scope>
    <source>
        <strain evidence="2">CBS 339.90</strain>
    </source>
</reference>
<dbReference type="InterPro" id="IPR052895">
    <property type="entry name" value="HetReg/Transcr_Mod"/>
</dbReference>
<comment type="caution">
    <text evidence="2">The sequence shown here is derived from an EMBL/GenBank/DDBJ whole genome shotgun (WGS) entry which is preliminary data.</text>
</comment>
<dbReference type="EMBL" id="JAUJDW010000096">
    <property type="protein sequence ID" value="KAK0638338.1"/>
    <property type="molecule type" value="Genomic_DNA"/>
</dbReference>
<protein>
    <recommendedName>
        <fullName evidence="1">Heterokaryon incompatibility domain-containing protein</fullName>
    </recommendedName>
</protein>
<sequence length="534" mass="59045">MRTFLNDRRLDIYEYPSGLSCSAYVAISYVWKGNPLVADPSSPSYWVEELGTFSVKGAESGDPISLDVLYHTCSAALSCRYSGSYLWLDRLCIVQTSELDRAWQIRQMYDIYKRCKICCVLPGGIQRLVSLDEETTWIERAWTLQEVVAPYRSIVLFLADEDQLEQLDLVRKRAIEPSCITEIFSGLSAYGELRPLLKLALASNDSPINVFGRKRAPIAALYGATVLQVSHAYFEKDIKEQMIWRCALMRTSSRPVDMVFSIMGLLSVDLDPLQFDKGDRLKATIALASKKISYLGSKASWLTAAYQLEPCRQISSFPLLPETSVDGKAIYINAESSGCCLPSTVSGRLVADVVDELCDVNHYLIGLPEGTMDESGYLTFCGKAVSLVPVTVDVAAPLARPADDTYSSRAVGNAEDVCVSAADGSMWQECDDSMRAATSSIPSTIAVFLGKQASIGAMVELDTPDSDSEDDSLNWRERFGRWRLPEIALLIREHEPGKFHRVSYLKLPGGFSETFKAPRDMTISVGGPYRMASG</sequence>
<proteinExistence type="predicted"/>
<dbReference type="Proteomes" id="UP001175001">
    <property type="component" value="Unassembled WGS sequence"/>
</dbReference>
<evidence type="ECO:0000259" key="1">
    <source>
        <dbReference type="Pfam" id="PF06985"/>
    </source>
</evidence>
<feature type="domain" description="Heterokaryon incompatibility" evidence="1">
    <location>
        <begin position="24"/>
        <end position="121"/>
    </location>
</feature>
<name>A0AA39XQG5_9PEZI</name>
<accession>A0AA39XQG5</accession>
<dbReference type="PANTHER" id="PTHR24148:SF64">
    <property type="entry name" value="HETEROKARYON INCOMPATIBILITY DOMAIN-CONTAINING PROTEIN"/>
    <property type="match status" value="1"/>
</dbReference>
<organism evidence="2 3">
    <name type="scientific">Lasiodiplodia hormozganensis</name>
    <dbReference type="NCBI Taxonomy" id="869390"/>
    <lineage>
        <taxon>Eukaryota</taxon>
        <taxon>Fungi</taxon>
        <taxon>Dikarya</taxon>
        <taxon>Ascomycota</taxon>
        <taxon>Pezizomycotina</taxon>
        <taxon>Dothideomycetes</taxon>
        <taxon>Dothideomycetes incertae sedis</taxon>
        <taxon>Botryosphaeriales</taxon>
        <taxon>Botryosphaeriaceae</taxon>
        <taxon>Lasiodiplodia</taxon>
    </lineage>
</organism>